<accession>A0A975GAB0</accession>
<keyword evidence="5 7" id="KW-0472">Membrane</keyword>
<comment type="function">
    <text evidence="7">F(1)F(0) ATP synthase produces ATP from ADP in the presence of a proton or sodium gradient. F-type ATPases consist of two structural domains, F(1) containing the extramembraneous catalytic core and F(0) containing the membrane proton channel, linked together by a central stalk and a peripheral stalk. During catalysis, ATP synthesis in the catalytic domain of F(1) is coupled via a rotary mechanism of the central stalk subunits to proton translocation.</text>
</comment>
<dbReference type="EMBL" id="CP060096">
    <property type="protein sequence ID" value="QSZ27294.1"/>
    <property type="molecule type" value="Genomic_DNA"/>
</dbReference>
<evidence type="ECO:0000256" key="5">
    <source>
        <dbReference type="ARBA" id="ARBA00023136"/>
    </source>
</evidence>
<dbReference type="KEGG" id="aaut:ACETAC_10755"/>
<dbReference type="SUPFAM" id="SSF47928">
    <property type="entry name" value="N-terminal domain of the delta subunit of the F1F0-ATP synthase"/>
    <property type="match status" value="1"/>
</dbReference>
<keyword evidence="2 7" id="KW-0813">Transport</keyword>
<gene>
    <name evidence="7 8" type="primary">atpH</name>
    <name evidence="8" type="ORF">ACETAC_10755</name>
</gene>
<dbReference type="GO" id="GO:0005886">
    <property type="term" value="C:plasma membrane"/>
    <property type="evidence" value="ECO:0007669"/>
    <property type="project" value="UniProtKB-SubCell"/>
</dbReference>
<dbReference type="AlphaFoldDB" id="A0A975GAB0"/>
<dbReference type="PANTHER" id="PTHR11910">
    <property type="entry name" value="ATP SYNTHASE DELTA CHAIN"/>
    <property type="match status" value="1"/>
</dbReference>
<protein>
    <recommendedName>
        <fullName evidence="7">ATP synthase subunit delta</fullName>
    </recommendedName>
    <alternativeName>
        <fullName evidence="7">ATP synthase F(1) sector subunit delta</fullName>
    </alternativeName>
    <alternativeName>
        <fullName evidence="7">F-type ATPase subunit delta</fullName>
        <shortName evidence="7">F-ATPase subunit delta</shortName>
    </alternativeName>
</protein>
<dbReference type="GO" id="GO:0046933">
    <property type="term" value="F:proton-transporting ATP synthase activity, rotational mechanism"/>
    <property type="evidence" value="ECO:0007669"/>
    <property type="project" value="UniProtKB-UniRule"/>
</dbReference>
<dbReference type="Pfam" id="PF00213">
    <property type="entry name" value="OSCP"/>
    <property type="match status" value="1"/>
</dbReference>
<keyword evidence="3 7" id="KW-0375">Hydrogen ion transport</keyword>
<sequence>MAQVVAKRYARALFNIAKENDAFEKYVEELKNLGKILHYKEVYRIVANRSISIKQKMDLIDALIGNRFDANVVNFIKLVISKHRESILDEIIYEFIAMCKEYYGIVDVELVSVHELNDAVIEKIKNNLELNLGKKVNIHCKLDPSIIGGLKIIIGNRVIDGSVKGRLNNLMKYLEEAM</sequence>
<dbReference type="NCBIfam" id="TIGR01145">
    <property type="entry name" value="ATP_synt_delta"/>
    <property type="match status" value="1"/>
</dbReference>
<comment type="subcellular location">
    <subcellularLocation>
        <location evidence="7">Cell membrane</location>
        <topology evidence="7">Peripheral membrane protein</topology>
    </subcellularLocation>
    <subcellularLocation>
        <location evidence="1">Membrane</location>
    </subcellularLocation>
</comment>
<evidence type="ECO:0000256" key="2">
    <source>
        <dbReference type="ARBA" id="ARBA00022448"/>
    </source>
</evidence>
<keyword evidence="4 7" id="KW-0406">Ion transport</keyword>
<evidence type="ECO:0000256" key="7">
    <source>
        <dbReference type="HAMAP-Rule" id="MF_01416"/>
    </source>
</evidence>
<keyword evidence="9" id="KW-1185">Reference proteome</keyword>
<evidence type="ECO:0000313" key="9">
    <source>
        <dbReference type="Proteomes" id="UP000671913"/>
    </source>
</evidence>
<comment type="function">
    <text evidence="7">This protein is part of the stalk that links CF(0) to CF(1). It either transmits conformational changes from CF(0) to CF(1) or is implicated in proton conduction.</text>
</comment>
<evidence type="ECO:0000256" key="1">
    <source>
        <dbReference type="ARBA" id="ARBA00004370"/>
    </source>
</evidence>
<reference evidence="8" key="1">
    <citation type="submission" date="2020-08" db="EMBL/GenBank/DDBJ databases">
        <title>Genomic insights into the carbon and energy metabolism of the first obligate autotrophic acetogenic bacterium Aceticella autotrophica gen. nov., sp. nov.</title>
        <authorList>
            <person name="Toshchakov S.V."/>
            <person name="Elcheninov A.G."/>
            <person name="Kublanov I.V."/>
            <person name="Frolov E.N."/>
            <person name="Lebedinsky A.V."/>
        </authorList>
    </citation>
    <scope>NUCLEOTIDE SEQUENCE</scope>
    <source>
        <strain evidence="8">3443-3Ac</strain>
    </source>
</reference>
<dbReference type="Gene3D" id="1.10.520.20">
    <property type="entry name" value="N-terminal domain of the delta subunit of the F1F0-ATP synthase"/>
    <property type="match status" value="1"/>
</dbReference>
<evidence type="ECO:0000256" key="6">
    <source>
        <dbReference type="ARBA" id="ARBA00023310"/>
    </source>
</evidence>
<dbReference type="NCBIfam" id="NF004402">
    <property type="entry name" value="PRK05758.2-2"/>
    <property type="match status" value="1"/>
</dbReference>
<dbReference type="InterPro" id="IPR026015">
    <property type="entry name" value="ATP_synth_OSCP/delta_N_sf"/>
</dbReference>
<evidence type="ECO:0000313" key="8">
    <source>
        <dbReference type="EMBL" id="QSZ27294.1"/>
    </source>
</evidence>
<keyword evidence="7" id="KW-1003">Cell membrane</keyword>
<dbReference type="Proteomes" id="UP000671913">
    <property type="component" value="Chromosome"/>
</dbReference>
<name>A0A975GAB0_9THEO</name>
<comment type="similarity">
    <text evidence="7">Belongs to the ATPase delta chain family.</text>
</comment>
<organism evidence="8 9">
    <name type="scientific">Aceticella autotrophica</name>
    <dbReference type="NCBI Taxonomy" id="2755338"/>
    <lineage>
        <taxon>Bacteria</taxon>
        <taxon>Bacillati</taxon>
        <taxon>Bacillota</taxon>
        <taxon>Clostridia</taxon>
        <taxon>Thermoanaerobacterales</taxon>
        <taxon>Thermoanaerobacteraceae</taxon>
        <taxon>Aceticella</taxon>
    </lineage>
</organism>
<evidence type="ECO:0000256" key="3">
    <source>
        <dbReference type="ARBA" id="ARBA00022781"/>
    </source>
</evidence>
<dbReference type="GO" id="GO:0045259">
    <property type="term" value="C:proton-transporting ATP synthase complex"/>
    <property type="evidence" value="ECO:0007669"/>
    <property type="project" value="UniProtKB-KW"/>
</dbReference>
<dbReference type="PRINTS" id="PR00125">
    <property type="entry name" value="ATPASEDELTA"/>
</dbReference>
<keyword evidence="7" id="KW-0139">CF(1)</keyword>
<dbReference type="InterPro" id="IPR000711">
    <property type="entry name" value="ATPase_OSCP/dsu"/>
</dbReference>
<dbReference type="RefSeq" id="WP_284679984.1">
    <property type="nucleotide sequence ID" value="NZ_CP060096.1"/>
</dbReference>
<proteinExistence type="inferred from homology"/>
<evidence type="ECO:0000256" key="4">
    <source>
        <dbReference type="ARBA" id="ARBA00023065"/>
    </source>
</evidence>
<dbReference type="HAMAP" id="MF_01416">
    <property type="entry name" value="ATP_synth_delta_bact"/>
    <property type="match status" value="1"/>
</dbReference>
<keyword evidence="6 7" id="KW-0066">ATP synthesis</keyword>